<dbReference type="STRING" id="623744.A0A553MSV0"/>
<feature type="region of interest" description="Disordered" evidence="1">
    <location>
        <begin position="695"/>
        <end position="792"/>
    </location>
</feature>
<dbReference type="GO" id="GO:0016579">
    <property type="term" value="P:protein deubiquitination"/>
    <property type="evidence" value="ECO:0007669"/>
    <property type="project" value="InterPro"/>
</dbReference>
<dbReference type="Gene3D" id="3.90.70.10">
    <property type="entry name" value="Cysteine proteinases"/>
    <property type="match status" value="1"/>
</dbReference>
<feature type="region of interest" description="Disordered" evidence="1">
    <location>
        <begin position="1"/>
        <end position="20"/>
    </location>
</feature>
<feature type="domain" description="USP" evidence="2">
    <location>
        <begin position="21"/>
        <end position="303"/>
    </location>
</feature>
<organism evidence="3 4">
    <name type="scientific">Danionella cerebrum</name>
    <dbReference type="NCBI Taxonomy" id="2873325"/>
    <lineage>
        <taxon>Eukaryota</taxon>
        <taxon>Metazoa</taxon>
        <taxon>Chordata</taxon>
        <taxon>Craniata</taxon>
        <taxon>Vertebrata</taxon>
        <taxon>Euteleostomi</taxon>
        <taxon>Actinopterygii</taxon>
        <taxon>Neopterygii</taxon>
        <taxon>Teleostei</taxon>
        <taxon>Ostariophysi</taxon>
        <taxon>Cypriniformes</taxon>
        <taxon>Danionidae</taxon>
        <taxon>Danioninae</taxon>
        <taxon>Danionella</taxon>
    </lineage>
</organism>
<feature type="compositionally biased region" description="Basic and acidic residues" evidence="1">
    <location>
        <begin position="622"/>
        <end position="634"/>
    </location>
</feature>
<evidence type="ECO:0000259" key="2">
    <source>
        <dbReference type="PROSITE" id="PS50235"/>
    </source>
</evidence>
<feature type="compositionally biased region" description="Basic and acidic residues" evidence="1">
    <location>
        <begin position="588"/>
        <end position="610"/>
    </location>
</feature>
<comment type="caution">
    <text evidence="3">The sequence shown here is derived from an EMBL/GenBank/DDBJ whole genome shotgun (WGS) entry which is preliminary data.</text>
</comment>
<dbReference type="AlphaFoldDB" id="A0A553MSV0"/>
<feature type="compositionally biased region" description="Basic and acidic residues" evidence="1">
    <location>
        <begin position="698"/>
        <end position="720"/>
    </location>
</feature>
<feature type="compositionally biased region" description="Basic and acidic residues" evidence="1">
    <location>
        <begin position="951"/>
        <end position="963"/>
    </location>
</feature>
<evidence type="ECO:0000256" key="1">
    <source>
        <dbReference type="SAM" id="MobiDB-lite"/>
    </source>
</evidence>
<dbReference type="EMBL" id="SRMA01027290">
    <property type="protein sequence ID" value="TRY56266.1"/>
    <property type="molecule type" value="Genomic_DNA"/>
</dbReference>
<feature type="region of interest" description="Disordered" evidence="1">
    <location>
        <begin position="309"/>
        <end position="386"/>
    </location>
</feature>
<dbReference type="SUPFAM" id="SSF54001">
    <property type="entry name" value="Cysteine proteinases"/>
    <property type="match status" value="1"/>
</dbReference>
<feature type="compositionally biased region" description="Polar residues" evidence="1">
    <location>
        <begin position="1056"/>
        <end position="1066"/>
    </location>
</feature>
<dbReference type="PROSITE" id="PS50235">
    <property type="entry name" value="USP_3"/>
    <property type="match status" value="1"/>
</dbReference>
<feature type="compositionally biased region" description="Polar residues" evidence="1">
    <location>
        <begin position="319"/>
        <end position="328"/>
    </location>
</feature>
<feature type="compositionally biased region" description="Basic and acidic residues" evidence="1">
    <location>
        <begin position="1135"/>
        <end position="1147"/>
    </location>
</feature>
<dbReference type="PANTHER" id="PTHR24006">
    <property type="entry name" value="UBIQUITIN CARBOXYL-TERMINAL HYDROLASE"/>
    <property type="match status" value="1"/>
</dbReference>
<dbReference type="GO" id="GO:0005829">
    <property type="term" value="C:cytosol"/>
    <property type="evidence" value="ECO:0007669"/>
    <property type="project" value="TreeGrafter"/>
</dbReference>
<accession>A0A553MSV0</accession>
<feature type="compositionally biased region" description="Polar residues" evidence="1">
    <location>
        <begin position="1148"/>
        <end position="1176"/>
    </location>
</feature>
<feature type="compositionally biased region" description="Basic and acidic residues" evidence="1">
    <location>
        <begin position="917"/>
        <end position="939"/>
    </location>
</feature>
<dbReference type="InterPro" id="IPR028889">
    <property type="entry name" value="USP"/>
</dbReference>
<feature type="compositionally biased region" description="Polar residues" evidence="1">
    <location>
        <begin position="635"/>
        <end position="663"/>
    </location>
</feature>
<evidence type="ECO:0000313" key="3">
    <source>
        <dbReference type="EMBL" id="TRY56266.1"/>
    </source>
</evidence>
<feature type="compositionally biased region" description="Basic and acidic residues" evidence="1">
    <location>
        <begin position="813"/>
        <end position="830"/>
    </location>
</feature>
<gene>
    <name evidence="3" type="ORF">DNTS_028382</name>
</gene>
<dbReference type="InterPro" id="IPR018200">
    <property type="entry name" value="USP_CS"/>
</dbReference>
<feature type="compositionally biased region" description="Polar residues" evidence="1">
    <location>
        <begin position="361"/>
        <end position="370"/>
    </location>
</feature>
<dbReference type="Proteomes" id="UP000316079">
    <property type="component" value="Unassembled WGS sequence"/>
</dbReference>
<feature type="compositionally biased region" description="Polar residues" evidence="1">
    <location>
        <begin position="543"/>
        <end position="553"/>
    </location>
</feature>
<feature type="region of interest" description="Disordered" evidence="1">
    <location>
        <begin position="456"/>
        <end position="503"/>
    </location>
</feature>
<feature type="compositionally biased region" description="Polar residues" evidence="1">
    <location>
        <begin position="464"/>
        <end position="474"/>
    </location>
</feature>
<feature type="compositionally biased region" description="Polar residues" evidence="1">
    <location>
        <begin position="855"/>
        <end position="883"/>
    </location>
</feature>
<feature type="region of interest" description="Disordered" evidence="1">
    <location>
        <begin position="1029"/>
        <end position="1187"/>
    </location>
</feature>
<dbReference type="Pfam" id="PF00443">
    <property type="entry name" value="UCH"/>
    <property type="match status" value="1"/>
</dbReference>
<reference evidence="3 4" key="1">
    <citation type="journal article" date="2019" name="Sci. Data">
        <title>Hybrid genome assembly and annotation of Danionella translucida.</title>
        <authorList>
            <person name="Kadobianskyi M."/>
            <person name="Schulze L."/>
            <person name="Schuelke M."/>
            <person name="Judkewitz B."/>
        </authorList>
    </citation>
    <scope>NUCLEOTIDE SEQUENCE [LARGE SCALE GENOMIC DNA]</scope>
    <source>
        <strain evidence="3 4">Bolton</strain>
    </source>
</reference>
<dbReference type="InterPro" id="IPR001394">
    <property type="entry name" value="Peptidase_C19_UCH"/>
</dbReference>
<dbReference type="PANTHER" id="PTHR24006:SF899">
    <property type="entry name" value="UBIQUITIN CARBOXYL-TERMINAL HYDROLASE"/>
    <property type="match status" value="1"/>
</dbReference>
<feature type="region of interest" description="Disordered" evidence="1">
    <location>
        <begin position="516"/>
        <end position="680"/>
    </location>
</feature>
<dbReference type="InterPro" id="IPR050164">
    <property type="entry name" value="Peptidase_C19"/>
</dbReference>
<evidence type="ECO:0000313" key="4">
    <source>
        <dbReference type="Proteomes" id="UP000316079"/>
    </source>
</evidence>
<dbReference type="InterPro" id="IPR038765">
    <property type="entry name" value="Papain-like_cys_pep_sf"/>
</dbReference>
<dbReference type="PROSITE" id="PS00973">
    <property type="entry name" value="USP_2"/>
    <property type="match status" value="1"/>
</dbReference>
<keyword evidence="4" id="KW-1185">Reference proteome</keyword>
<protein>
    <recommendedName>
        <fullName evidence="2">USP domain-containing protein</fullName>
    </recommendedName>
</protein>
<dbReference type="OrthoDB" id="292964at2759"/>
<proteinExistence type="predicted"/>
<dbReference type="GO" id="GO:0005634">
    <property type="term" value="C:nucleus"/>
    <property type="evidence" value="ECO:0007669"/>
    <property type="project" value="TreeGrafter"/>
</dbReference>
<feature type="compositionally biased region" description="Basic and acidic residues" evidence="1">
    <location>
        <begin position="1101"/>
        <end position="1123"/>
    </location>
</feature>
<feature type="region of interest" description="Disordered" evidence="1">
    <location>
        <begin position="813"/>
        <end position="1016"/>
    </location>
</feature>
<feature type="compositionally biased region" description="Polar residues" evidence="1">
    <location>
        <begin position="977"/>
        <end position="987"/>
    </location>
</feature>
<name>A0A553MSV0_9TELE</name>
<feature type="compositionally biased region" description="Basic and acidic residues" evidence="1">
    <location>
        <begin position="895"/>
        <end position="904"/>
    </location>
</feature>
<dbReference type="GO" id="GO:0004843">
    <property type="term" value="F:cysteine-type deubiquitinase activity"/>
    <property type="evidence" value="ECO:0007669"/>
    <property type="project" value="InterPro"/>
</dbReference>
<feature type="compositionally biased region" description="Polar residues" evidence="1">
    <location>
        <begin position="745"/>
        <end position="773"/>
    </location>
</feature>
<sequence>MKRKKGQKIDGDTYTKKPKLRGLPNRGATCYLNTVLQMLFMTERFREAVERFNCCDSPLSKAIQVLFETLKVENETSTNKITEALQDIIDKLEINVCKQADAAKYLQNILRKLDKDLSGIFQGEMIQTTSCLDPEKTHDPLKQVKPFFMISVSLNSDLVQECFDSYFDPIIMSGEGRQLSCRGCGKMMDTKMTTCLLKVPSVLVLHLERFEFDYEYMRCNKDMREVLVPPQLSVKMEDGNVLFELYAIANHNGSLEWGHYYAHIKNADGHWFEFNDSKVVKVDYVSEKNIKSAEAYLLLYKICREEPSAEKHTKAETLDGQTSISGSEEPQKNIGNDDENRTNSISEVRNEDDQQDIPMITNHSGSTTDASPEAKFQSRVNPEGKEQRFQEQLEMEQTFSESTEVERVIVPEKRSTDFEKHPHSETTEEQISISGYEELQKNIDNDDENRTNSFYEVRNEDDQQNIPMITNHSESSAEEPTKTKDTQSIGNPEGKEQSLMGTLNNVDPSCEIVSIELQKNTGNDDENKNNSFSEVRNVDDEVITSNSGSTTDVSPEAMEFQPSVNPEGKERRFQAQLEMEQTFSESTEVEREIVPEKPSTDVEKHSHSETTEEQISISGSEEPQKNIDNDDENRTNSFSEVRNVDDQQNISMITNHSGSTTDVSPEAMEFQPSVNPEGKEPRFQEQLEMEQTFFESTEVEKVIVPEKPSTDVEKHPHSETTEEQISISGYKELQKNIGNDDENRTNSFSEVRNVDDQQNIPMITNHSGSTTDVSPEAMEFQPSVNPEGKEPRFQEQLEMEQTFFESTEVEKVIVPEKPSTDVEKHPHSETTEEQISISGYEEPQKNIGNDDENRTNSFSEVRNVDDQQNIPMITNHSGSTTDASPEAKFQSRVNPEGKEQRFQEQLEMEQTFSESNEVERVIVPEKHSTDFEKHPHSETTEEQISISGSEELQKNIDNDDENRTNSLSEVRNEDDQQNIPMITNHSESSAEEPTKTKDTQSIGNPEDKEHSLIGTLNNVDPSCEIVSIELQKNTGNDDENKNNSFSEVRNVDDEVITSNSGSTTDVSPEAMEFQPSVNPEGKERRFQAQLEMEQTFSESTEVEREIVPEKPSTDVEKHSHSETTEEQISISGSEEPQKNIDNDDENRTNSFSEVRNVDDQQNIPMITNHSGSTTDVSPEAMEFQPSH</sequence>